<feature type="compositionally biased region" description="Basic and acidic residues" evidence="1">
    <location>
        <begin position="761"/>
        <end position="779"/>
    </location>
</feature>
<name>A0A2G8XW45_TOXGO</name>
<evidence type="ECO:0000313" key="3">
    <source>
        <dbReference type="EMBL" id="PIL99250.1"/>
    </source>
</evidence>
<feature type="compositionally biased region" description="Low complexity" evidence="1">
    <location>
        <begin position="1029"/>
        <end position="1039"/>
    </location>
</feature>
<evidence type="ECO:0000256" key="2">
    <source>
        <dbReference type="SAM" id="Phobius"/>
    </source>
</evidence>
<evidence type="ECO:0000256" key="1">
    <source>
        <dbReference type="SAM" id="MobiDB-lite"/>
    </source>
</evidence>
<feature type="compositionally biased region" description="Basic and acidic residues" evidence="1">
    <location>
        <begin position="1"/>
        <end position="22"/>
    </location>
</feature>
<feature type="compositionally biased region" description="Polar residues" evidence="1">
    <location>
        <begin position="524"/>
        <end position="552"/>
    </location>
</feature>
<feature type="transmembrane region" description="Helical" evidence="2">
    <location>
        <begin position="1333"/>
        <end position="1361"/>
    </location>
</feature>
<keyword evidence="2 3" id="KW-0812">Transmembrane</keyword>
<feature type="compositionally biased region" description="Low complexity" evidence="1">
    <location>
        <begin position="832"/>
        <end position="843"/>
    </location>
</feature>
<feature type="transmembrane region" description="Helical" evidence="2">
    <location>
        <begin position="1381"/>
        <end position="1401"/>
    </location>
</feature>
<feature type="region of interest" description="Disordered" evidence="1">
    <location>
        <begin position="508"/>
        <end position="587"/>
    </location>
</feature>
<reference evidence="3 4" key="1">
    <citation type="journal article" date="2016" name="Nat. Commun.">
        <title>Local admixture of amplified and diversified secreted pathogenesis determinants shapes mosaic Toxoplasma gondii genomes.</title>
        <authorList>
            <person name="Lorenzi H."/>
            <person name="Khan A."/>
            <person name="Behnke M.S."/>
            <person name="Namasivayam S."/>
            <person name="Swapna L.S."/>
            <person name="Hadjithomas M."/>
            <person name="Karamycheva S."/>
            <person name="Pinney D."/>
            <person name="Brunk B.P."/>
            <person name="Ajioka J.W."/>
            <person name="Ajzenberg D."/>
            <person name="Boothroyd J.C."/>
            <person name="Boyle J.P."/>
            <person name="Darde M.L."/>
            <person name="Diaz-Miranda M.A."/>
            <person name="Dubey J.P."/>
            <person name="Fritz H.M."/>
            <person name="Gennari S.M."/>
            <person name="Gregory B.D."/>
            <person name="Kim K."/>
            <person name="Saeij J.P."/>
            <person name="Su C."/>
            <person name="White M.W."/>
            <person name="Zhu X.Q."/>
            <person name="Howe D.K."/>
            <person name="Rosenthal B.M."/>
            <person name="Grigg M.E."/>
            <person name="Parkinson J."/>
            <person name="Liu L."/>
            <person name="Kissinger J.C."/>
            <person name="Roos D.S."/>
            <person name="Sibley L.D."/>
        </authorList>
    </citation>
    <scope>NUCLEOTIDE SEQUENCE [LARGE SCALE GENOMIC DNA]</scope>
    <source>
        <strain evidence="3 4">COUG</strain>
    </source>
</reference>
<feature type="region of interest" description="Disordered" evidence="1">
    <location>
        <begin position="810"/>
        <end position="866"/>
    </location>
</feature>
<keyword evidence="2" id="KW-0472">Membrane</keyword>
<feature type="region of interest" description="Disordered" evidence="1">
    <location>
        <begin position="1029"/>
        <end position="1079"/>
    </location>
</feature>
<organism evidence="3 4">
    <name type="scientific">Toxoplasma gondii COUG</name>
    <dbReference type="NCBI Taxonomy" id="1074873"/>
    <lineage>
        <taxon>Eukaryota</taxon>
        <taxon>Sar</taxon>
        <taxon>Alveolata</taxon>
        <taxon>Apicomplexa</taxon>
        <taxon>Conoidasida</taxon>
        <taxon>Coccidia</taxon>
        <taxon>Eucoccidiorida</taxon>
        <taxon>Eimeriorina</taxon>
        <taxon>Sarcocystidae</taxon>
        <taxon>Toxoplasma</taxon>
    </lineage>
</organism>
<feature type="region of interest" description="Disordered" evidence="1">
    <location>
        <begin position="458"/>
        <end position="477"/>
    </location>
</feature>
<feature type="compositionally biased region" description="Low complexity" evidence="1">
    <location>
        <begin position="572"/>
        <end position="584"/>
    </location>
</feature>
<feature type="compositionally biased region" description="Basic and acidic residues" evidence="1">
    <location>
        <begin position="660"/>
        <end position="683"/>
    </location>
</feature>
<dbReference type="VEuPathDB" id="ToxoDB:TGCOUG_214630"/>
<feature type="region of interest" description="Disordered" evidence="1">
    <location>
        <begin position="181"/>
        <end position="237"/>
    </location>
</feature>
<protein>
    <submittedName>
        <fullName evidence="3">Putative transmembrane protein</fullName>
    </submittedName>
</protein>
<feature type="compositionally biased region" description="Basic and acidic residues" evidence="1">
    <location>
        <begin position="1040"/>
        <end position="1050"/>
    </location>
</feature>
<proteinExistence type="predicted"/>
<comment type="caution">
    <text evidence="3">The sequence shown here is derived from an EMBL/GenBank/DDBJ whole genome shotgun (WGS) entry which is preliminary data.</text>
</comment>
<dbReference type="Proteomes" id="UP000236343">
    <property type="component" value="Unassembled WGS sequence"/>
</dbReference>
<feature type="region of interest" description="Disordered" evidence="1">
    <location>
        <begin position="925"/>
        <end position="947"/>
    </location>
</feature>
<feature type="compositionally biased region" description="Low complexity" evidence="1">
    <location>
        <begin position="935"/>
        <end position="947"/>
    </location>
</feature>
<feature type="compositionally biased region" description="Polar residues" evidence="1">
    <location>
        <begin position="815"/>
        <end position="829"/>
    </location>
</feature>
<feature type="region of interest" description="Disordered" evidence="1">
    <location>
        <begin position="742"/>
        <end position="779"/>
    </location>
</feature>
<feature type="region of interest" description="Disordered" evidence="1">
    <location>
        <begin position="1522"/>
        <end position="1554"/>
    </location>
</feature>
<sequence>MSRRALSRDPAHSNDREPRLNREQGNCLPLRPSACSPHVVLRDQADGDRLHAAGLHQPPSQDTGDLPRFRLRPRLVASTATAPQASTGLAASSSVSGVSSVSHVSFSACMQSRMVRGTCCSNRGEQGPQIEVFERFPKRQSTPQVAVPPDDSGGSPPHFKSPQIVQNCLLVSSLSSSSSDDFLASSVASPPQDGCKPCTARETEAASGGHTPGVRRVSSRGRPATLRRATESSSSGESFFPGNVYEASAFSLPRKEETCLLRLGAPVWNPPRSPEARARCHSSAAPCTQAESPAKAAWFFSTPQPSFPPSCSALLSGVSPDVSLSPLRPSGFCESPHTDELAPTVRCSVATVAAETEREEEKRPVLDRDSLAFRDDASSFRFRASTETKTTVPPSSGSPSFSTTTASSFLFPSSSFLPPSSSFSSSSSFSTSSSSCSSFHTASFAAAPDCMREEPSVCTGEEAEEMRRPDSSRGAACTLGKKAAAAADIARSPPVENVRRSARLQELYARRKRENSPPEGRSLSAASSSHADGPPSLSTEISACGESQSPPGNGSLVAGESRSAWRRHCRRSSPPSSFSFSSASQIDEQRAVESRSVTLLCGASSPGAAACAATRTSCKLSGDLRKLDRGRRSSADEEAGTARESIGEDLSTPVGGSCLDRLKEESAEERRREDAEERGEKKARSCATHTVSKGQTLWGDTESGALVENRDDRRERLHTVVHRKAPATEKTESAFAASFSSWFPSSGSNKGGGASLVSVERGGKTEPGEAHFWTGEEDRMEQKRSSLFVTSVDDVFHAGREFAPLASARLARDTVSFSSSRKKQGSQAAGSAEPPAEVAPRRASLTEASREEGSQEATDTASVEFPCPPSLPSFAVSSFSSSSSSLSSAYASPPSVSSSSSASKTPSCRLCLSSFVHRSFSSRTLQLRQQPNVPSPSSSSTSPSSSSTSASSICTSCSSSFSSSSSSVSSSFSPFSSAVSLSVGDEQMCGDRRWPEFDGSGWSASSRFPSFPRLSSTSSRLVASDSLAAAAAPASPASDRALREVERSDEGEQLATGAQRRESGGKRSWASTHAERVDLSTASAETRELCVTVPAAETPKRGRREREAKEMTILRRVTLGILLFCFIRKLLLLAWQWPRALNASPEKFAFSSVDLFDESEAKFRRIMEALAAEFPEHRHRFLISEPPSYASHAFSSSSSAKQEYPSAAPFVSLLSDFLLRFSSRRGAFRLPDGGFSLARREDPGTVSTEHSSAFDATEVETEKSAAASSLFYQMKAFLWSLPFSLAPGAPPSALSTDESFEQGESADTQGRETGDTKEKFHYRSWRTRTPKTAPLAAICSLLLLIFRSWGALVRFVCSWVVAPPLALLFRFFLSLLFRLSLSFFFVAATFLGVGSCFLFHLRGFCALAERDRRAPLSLPSASSPFRLSASGSLATETSPRRTESFAAATLSASLFGDEAKTAEARAASSLGGEATETCRSSLLHLASCASSARLCASVARPLLPVAASFLARALHAVPGCRTPNALPEESEQGENEREDRGSGGEQIAAEMERE</sequence>
<accession>A0A2G8XW45</accession>
<evidence type="ECO:0000313" key="4">
    <source>
        <dbReference type="Proteomes" id="UP000236343"/>
    </source>
</evidence>
<feature type="region of interest" description="Disordered" evidence="1">
    <location>
        <begin position="1"/>
        <end position="32"/>
    </location>
</feature>
<keyword evidence="2" id="KW-1133">Transmembrane helix</keyword>
<feature type="region of interest" description="Disordered" evidence="1">
    <location>
        <begin position="137"/>
        <end position="158"/>
    </location>
</feature>
<dbReference type="EMBL" id="AGQR02002411">
    <property type="protein sequence ID" value="PIL99250.1"/>
    <property type="molecule type" value="Genomic_DNA"/>
</dbReference>
<feature type="region of interest" description="Disordered" evidence="1">
    <location>
        <begin position="1292"/>
        <end position="1316"/>
    </location>
</feature>
<feature type="region of interest" description="Disordered" evidence="1">
    <location>
        <begin position="627"/>
        <end position="704"/>
    </location>
</feature>
<gene>
    <name evidence="3" type="ORF">TGCOUG_214630</name>
</gene>